<feature type="compositionally biased region" description="Acidic residues" evidence="1">
    <location>
        <begin position="1884"/>
        <end position="1895"/>
    </location>
</feature>
<feature type="region of interest" description="Disordered" evidence="1">
    <location>
        <begin position="1852"/>
        <end position="1926"/>
    </location>
</feature>
<feature type="region of interest" description="Disordered" evidence="1">
    <location>
        <begin position="2642"/>
        <end position="2666"/>
    </location>
</feature>
<proteinExistence type="predicted"/>
<feature type="compositionally biased region" description="Polar residues" evidence="1">
    <location>
        <begin position="1068"/>
        <end position="1097"/>
    </location>
</feature>
<feature type="region of interest" description="Disordered" evidence="1">
    <location>
        <begin position="995"/>
        <end position="1017"/>
    </location>
</feature>
<protein>
    <submittedName>
        <fullName evidence="2">Uncharacterized protein</fullName>
    </submittedName>
</protein>
<feature type="compositionally biased region" description="Basic and acidic residues" evidence="1">
    <location>
        <begin position="1320"/>
        <end position="1332"/>
    </location>
</feature>
<feature type="region of interest" description="Disordered" evidence="1">
    <location>
        <begin position="726"/>
        <end position="747"/>
    </location>
</feature>
<feature type="region of interest" description="Disordered" evidence="1">
    <location>
        <begin position="1208"/>
        <end position="1228"/>
    </location>
</feature>
<feature type="region of interest" description="Disordered" evidence="1">
    <location>
        <begin position="774"/>
        <end position="837"/>
    </location>
</feature>
<feature type="region of interest" description="Disordered" evidence="1">
    <location>
        <begin position="3683"/>
        <end position="3703"/>
    </location>
</feature>
<feature type="compositionally biased region" description="Low complexity" evidence="1">
    <location>
        <begin position="1870"/>
        <end position="1883"/>
    </location>
</feature>
<dbReference type="Proteomes" id="UP000735302">
    <property type="component" value="Unassembled WGS sequence"/>
</dbReference>
<evidence type="ECO:0000256" key="1">
    <source>
        <dbReference type="SAM" id="MobiDB-lite"/>
    </source>
</evidence>
<feature type="compositionally biased region" description="Polar residues" evidence="1">
    <location>
        <begin position="738"/>
        <end position="747"/>
    </location>
</feature>
<feature type="region of interest" description="Disordered" evidence="1">
    <location>
        <begin position="1068"/>
        <end position="1115"/>
    </location>
</feature>
<feature type="compositionally biased region" description="Basic residues" evidence="1">
    <location>
        <begin position="2597"/>
        <end position="2619"/>
    </location>
</feature>
<organism evidence="2 3">
    <name type="scientific">Plakobranchus ocellatus</name>
    <dbReference type="NCBI Taxonomy" id="259542"/>
    <lineage>
        <taxon>Eukaryota</taxon>
        <taxon>Metazoa</taxon>
        <taxon>Spiralia</taxon>
        <taxon>Lophotrochozoa</taxon>
        <taxon>Mollusca</taxon>
        <taxon>Gastropoda</taxon>
        <taxon>Heterobranchia</taxon>
        <taxon>Euthyneura</taxon>
        <taxon>Panpulmonata</taxon>
        <taxon>Sacoglossa</taxon>
        <taxon>Placobranchoidea</taxon>
        <taxon>Plakobranchidae</taxon>
        <taxon>Plakobranchus</taxon>
    </lineage>
</organism>
<dbReference type="EMBL" id="BLXT01005595">
    <property type="protein sequence ID" value="GFO24265.1"/>
    <property type="molecule type" value="Genomic_DNA"/>
</dbReference>
<feature type="compositionally biased region" description="Polar residues" evidence="1">
    <location>
        <begin position="817"/>
        <end position="837"/>
    </location>
</feature>
<gene>
    <name evidence="2" type="ORF">PoB_005077000</name>
</gene>
<reference evidence="2 3" key="1">
    <citation type="journal article" date="2021" name="Elife">
        <title>Chloroplast acquisition without the gene transfer in kleptoplastic sea slugs, Plakobranchus ocellatus.</title>
        <authorList>
            <person name="Maeda T."/>
            <person name="Takahashi S."/>
            <person name="Yoshida T."/>
            <person name="Shimamura S."/>
            <person name="Takaki Y."/>
            <person name="Nagai Y."/>
            <person name="Toyoda A."/>
            <person name="Suzuki Y."/>
            <person name="Arimoto A."/>
            <person name="Ishii H."/>
            <person name="Satoh N."/>
            <person name="Nishiyama T."/>
            <person name="Hasebe M."/>
            <person name="Maruyama T."/>
            <person name="Minagawa J."/>
            <person name="Obokata J."/>
            <person name="Shigenobu S."/>
        </authorList>
    </citation>
    <scope>NUCLEOTIDE SEQUENCE [LARGE SCALE GENOMIC DNA]</scope>
</reference>
<keyword evidence="3" id="KW-1185">Reference proteome</keyword>
<feature type="region of interest" description="Disordered" evidence="1">
    <location>
        <begin position="3066"/>
        <end position="3087"/>
    </location>
</feature>
<feature type="compositionally biased region" description="Basic and acidic residues" evidence="1">
    <location>
        <begin position="3687"/>
        <end position="3701"/>
    </location>
</feature>
<feature type="compositionally biased region" description="Polar residues" evidence="1">
    <location>
        <begin position="3210"/>
        <end position="3227"/>
    </location>
</feature>
<feature type="region of interest" description="Disordered" evidence="1">
    <location>
        <begin position="3727"/>
        <end position="3751"/>
    </location>
</feature>
<feature type="compositionally biased region" description="Polar residues" evidence="1">
    <location>
        <begin position="1210"/>
        <end position="1228"/>
    </location>
</feature>
<feature type="region of interest" description="Disordered" evidence="1">
    <location>
        <begin position="2072"/>
        <end position="2113"/>
    </location>
</feature>
<name>A0AAV4BUZ4_9GAST</name>
<feature type="compositionally biased region" description="Polar residues" evidence="1">
    <location>
        <begin position="1852"/>
        <end position="1869"/>
    </location>
</feature>
<feature type="compositionally biased region" description="Polar residues" evidence="1">
    <location>
        <begin position="778"/>
        <end position="793"/>
    </location>
</feature>
<feature type="region of interest" description="Disordered" evidence="1">
    <location>
        <begin position="3616"/>
        <end position="3644"/>
    </location>
</feature>
<feature type="compositionally biased region" description="Low complexity" evidence="1">
    <location>
        <begin position="3181"/>
        <end position="3190"/>
    </location>
</feature>
<feature type="region of interest" description="Disordered" evidence="1">
    <location>
        <begin position="3181"/>
        <end position="3228"/>
    </location>
</feature>
<accession>A0AAV4BUZ4</accession>
<feature type="compositionally biased region" description="Basic residues" evidence="1">
    <location>
        <begin position="1333"/>
        <end position="1344"/>
    </location>
</feature>
<feature type="compositionally biased region" description="Low complexity" evidence="1">
    <location>
        <begin position="794"/>
        <end position="808"/>
    </location>
</feature>
<feature type="region of interest" description="Disordered" evidence="1">
    <location>
        <begin position="1728"/>
        <end position="1775"/>
    </location>
</feature>
<feature type="compositionally biased region" description="Basic and acidic residues" evidence="1">
    <location>
        <begin position="1741"/>
        <end position="1754"/>
    </location>
</feature>
<feature type="compositionally biased region" description="Polar residues" evidence="1">
    <location>
        <begin position="995"/>
        <end position="1007"/>
    </location>
</feature>
<feature type="compositionally biased region" description="Basic residues" evidence="1">
    <location>
        <begin position="1962"/>
        <end position="1980"/>
    </location>
</feature>
<evidence type="ECO:0000313" key="2">
    <source>
        <dbReference type="EMBL" id="GFO24265.1"/>
    </source>
</evidence>
<evidence type="ECO:0000313" key="3">
    <source>
        <dbReference type="Proteomes" id="UP000735302"/>
    </source>
</evidence>
<sequence>MAVKGDSNMGSFTHYYDDEIDDDDEDDNHFIISLEDNGEEYTDFHSEKTSQDFPEVGSFSAPLRTKNVSPHQFMEESASSFSSYQCSDNLLQKKQLTGLFSDGSPKRVIGSPEKEILTFPTACISKPHSQSSNHGSNDPVKSFSISQMSNMAPSVHATSDILGAVSSSSSQENLNCLTAVRLPEYLKTAASTSISYPGVNCPNKNFNMSERLDLSRETSDVLTDAETSSLVNTLGNKNMAFDNSITVDPGKNGTEINLNSSTIKNNAAASLSQQSSLEASVASFKSKDHEINTCHVENLQSKVPKLSGPFPTIQKAVAEERDVFSTHASDSSKCPCIMCYKSVSKINNDKIEALEYPRLTQREIQIITNGESDSAKMRKRKTVFESHVDQYQPLESKLDSCEKNNKLNLPKLTMSRQLSISTSSPNFTKTALELGQINNTPIVPVVPPPLLLHKSAVKRNYTSLLSHSRFVTITSAQSLPASYQTVSSPSVLVVPSNKKECTGPSQNMTCNQKSDSSVKSIPLLLKGSTMATRIGSLVMSNTVTCHASSQSVMTTSVSHPQTMSSQIQFSNPNSLSVPSSSVLHLNNLPHQKSSWTQPPTVVFQNLADSSQTSAPGSLLQPTNVTSTCVGTSKGNVPAMKPVTLVNAPILLHNLSMPLPGSSVEQPKLSPKSSVITQTTAHSNLQQSSYQIVYVSPGEVLLCRQPLKQTNEHNSKAVTLIKQLNAPSSQPKQLHSKPQPETLTVCGNSPTLNTVLRKAEEIDLTTPGKVRIRLKEAQNIKNSPTKTVNSGSTASLRNSPSIVSSSSLLPNPPAPQSKPRNPTQKSPSKLASLSPRSPNVGITGSTLLKLIDTHFENQKLTSSEAALLQLIKGACKDPQILAATCKIAQQAETTALSKSSSSKSAKKEKITTPVAKSASADVFSAVKSSISMNQTESVVSASNNGQVDITMKTSVSIPAICLSPTFHPTQQVTHKKASGSQAARLKLATVNSRPISSVKAASNQSSHLNHPHLPEEGLPSSYVEDWVKQTKTFMSQKDYDDMFYQEIRDIDHCIANEVLLNVKNRGKISQNRQTHSSFDITSAPKTSNLKNQNYQNSNPKDRPEGVSLSEKSTNMSEQTIGKVAVSSDQHFSNDNYIGKPKHISSVVAGSKGIKLKIRLDEKLKRHIALKKKSRRSKFSSAHRFSSAFHKSKSNVGLSTISHNISTEKTDSLTPCANTSNEVVSNNDNKNTISKTETAEEMFQRFQEQAQEEVYKAQLGVGYLSRSLRPVRTTMAFLDKSSSGYCIGSGDQKKKKGETDKGNTPLIITDNNAQHKSTGLADQDKREDNKEIRGKKNGTIKSKRSLHGSSNRSASLKAQTLGLLQFRYPHLKEDISFPITKNVYCSNILAGHKVFVKFNTYENSSTGRCFLVPFFNIGGKRTQFDVEDVEYFNKAIIEFEKEEKTCARHLLYFCREGNKASFLRKESNFGTSQLHEKNYTKKSFVLEGFKMDALTPKLGDRTEPWKVDHEVAIEIDTADVDNDIEVDFEDCLNTSEALLVPQSNKVAERKLNVSQLDDASSREHLDLPFSKLLEPVSMNKSSNYKEPVECLTKHVVNQNSTLKKDESIFTTLEVDSPDSSYTQRLSRLILPLTSPRKEKTNAIEPHSLNIKEEKTDNFEYESEFNGSTDIIEQELPVDHSESDFQNIRIKEEPKDDYLFGKLSSDLDIECHDRNNLGVTDTVHTGIHSQKDVPVAKISNTDSTEQKKEPSVERFGKPDSASGTFLQDKHGPRGLGMSSNDFQSSTILCREVLACDAENVQVSLPDQQTVVTNVPHPSGEHTENFLRKHNISGLVELKQVSQGNRHRKDKVDYETNATVSEANPSCPTSPAPSSSISESSEISLSSELEESDQEDDWEYGLSAKEAQASHTSTLSIDSIEGPEGKNGPVQHKITSLVESLRQRLAQQASNLPPWLANIPPAIIHSKLKNKKGRSKKSKSRTSHRLSTSVSETNTVPENSSVKEFLHSSDCTTINTSSDVTVTSPLLHKDQPSNNAPCPVAASLPLTTTRANNTIISSSAFATSELVPCIVNSENESMNTHSKPEATQDMNSAGGDSEANESNSIMKLSRKTKPCSNEVKNDESQVFMANASAVKGHLTSVDTNVTNIVSEPSLSFPSVLQTVSNGCEMLDSAKVLDTNVKFFEKSNIKPEIIEKEPEDIANKVIEAGCVTKEGLKLVDTIHFPPVKNVNGEEFCNQQSSRSTPSDVEIEVGFYDLPETLMQFQPIVPAADLDVCSIQGSQSPCLSPVAAVVDYLHNRTKSRNQNCIKSKVLPKSQKPVSCIQNNGEEEKGSVASYLSQKYSVDMTPGSGVWHTIKGPRLRRAQAHSNKSTVNNVQISTASVEQTPSPAVSTWAAEPISTEELSKKPSLSEIFGISVDTEVVPQKEIKKEIIPDSDPKITVNIRSSKRQVARKKTSAKHARKCVEIEQCLKVDCCNDENSSSSQDKSHAAGSSKTKCQLDEVHSMTNMNIEPPASPPKIRMTWRQLSKLSQKQKKENPLNNISPCRVLLSRLEETNDSLNIERINPFTFKIIEGPQDLSDECIHVKVEKDTHDSDATYAQKGKRLKKKKKKAVSGKSKRRCTKPQKDIVDHFASMLDSLRKKAMQLEEEAKKKEEEDEAKKKEQKDKAEEQDKTLNCYVDEGQVSREKLLSVHNSGCMLMSIDVTEKGIEKTTPHNDQIDYLESMEKMCDGTNVLIQEHGISNEVLIKKEKKEKCGIENSEEKAFKECTNETCQENGNEKTILKLKRGEKETTFTENEKKNELEKVSELKEVPEIAFLEKDIPCTNEGIENRFNEAVAVQSEKQCKWNKRLYDPTGEKVVDASQTKNTANDVKCIIVRELQLESEKEIDRKLCNENKPNALNDEDQSAKDSFSIHKERIGENLDIENTLEVAYRQSENEQTRHSSVQNKIFVPDADEGLPACKNTAIGEEDHSSDWDEEPGSLVIHLPEDEVVDEKFGDFTQTVPLKNNSLVLAQSSFEDQEVNMSTKSCSDIKKKDCSLEDNMNFSLPSGDQDGLESIKSDYFNMNLASEDPNKRDKVCPPVEDSEGTNNICEESENNQIASSQSHDKLACIDGDLISFPKTDIVLSSVLDEDFANCFGGKSSKKDSMIMFEQQDDLDGDDMGIIPQDEVERLLGLCDEDSEPVVLPGLGPLPKDSNTLTSASERPLEEKPCSRNSKAEISNTSALNVSPPSMGPWYPQLSRENEVAVRDEKNTPVSECEGISNRLENVTMTKNKMYRLPSRTTVMSRDASPSQALDTSIVTSVDNCKDKEKDSIATSNELKQNHIKELKLPKLQLKLDAGALAAIQKAKSAFLKKKNLKRKRNDLNSISSTNLNPQFQQDMEFYMRSTRSKRQNLTNDAIDRSDMSFESLVPQGNSEKIDILKEKISNPCHTSIKAPVKHSFKTLMDCNSDTKTKATSQVQFDAKRASDVNELDFLETHHKAITSSRKRKNKLPDWEKSCPSDTKAKKVESIFEDTDIFKRSQTDIQIQPDVAKSLKSRIPASELLKKTKSIDISKLKMKLNPVLSKNIGVLPSQKTPDLSQSENSVATKTILSEDIPIQSSQNGTFKFVKSQVTSKGVDKISDGSSQTAQDENESNKSKPKTLPNLNTAKLCNLLKNIQKKSEITESDKSYHLTDKDVHQKAISSEIQSEKVKPEKQDEKNRKSIRILRGRSSPLKGNNLELAERRCQKTIQGKSGSKDSLRKNKETDGEGKRTKTLHILLIQALPSTLDKDCIEVLRSASAEFTGERKSGLTRTARLGWSSDTDAQKR</sequence>
<feature type="region of interest" description="Disordered" evidence="1">
    <location>
        <begin position="1"/>
        <end position="26"/>
    </location>
</feature>
<feature type="region of interest" description="Disordered" evidence="1">
    <location>
        <begin position="1286"/>
        <end position="1351"/>
    </location>
</feature>
<feature type="region of interest" description="Disordered" evidence="1">
    <location>
        <begin position="1962"/>
        <end position="1993"/>
    </location>
</feature>
<comment type="caution">
    <text evidence="2">The sequence shown here is derived from an EMBL/GenBank/DDBJ whole genome shotgun (WGS) entry which is preliminary data.</text>
</comment>
<feature type="compositionally biased region" description="Basic and acidic residues" evidence="1">
    <location>
        <begin position="3735"/>
        <end position="3751"/>
    </location>
</feature>
<feature type="region of interest" description="Disordered" evidence="1">
    <location>
        <begin position="2590"/>
        <end position="2620"/>
    </location>
</feature>
<feature type="region of interest" description="Disordered" evidence="1">
    <location>
        <begin position="3783"/>
        <end position="3808"/>
    </location>
</feature>